<dbReference type="AlphaFoldDB" id="A0A7E4ZUL2"/>
<proteinExistence type="predicted"/>
<dbReference type="WBParaSite" id="Pan_g18234.t1">
    <property type="protein sequence ID" value="Pan_g18234.t1"/>
    <property type="gene ID" value="Pan_g18234"/>
</dbReference>
<organism evidence="3 4">
    <name type="scientific">Panagrellus redivivus</name>
    <name type="common">Microworm</name>
    <dbReference type="NCBI Taxonomy" id="6233"/>
    <lineage>
        <taxon>Eukaryota</taxon>
        <taxon>Metazoa</taxon>
        <taxon>Ecdysozoa</taxon>
        <taxon>Nematoda</taxon>
        <taxon>Chromadorea</taxon>
        <taxon>Rhabditida</taxon>
        <taxon>Tylenchina</taxon>
        <taxon>Panagrolaimomorpha</taxon>
        <taxon>Panagrolaimoidea</taxon>
        <taxon>Panagrolaimidae</taxon>
        <taxon>Panagrellus</taxon>
    </lineage>
</organism>
<name>A0A7E4ZUL2_PANRE</name>
<keyword evidence="2" id="KW-1133">Transmembrane helix</keyword>
<feature type="transmembrane region" description="Helical" evidence="2">
    <location>
        <begin position="47"/>
        <end position="66"/>
    </location>
</feature>
<evidence type="ECO:0000256" key="2">
    <source>
        <dbReference type="SAM" id="Phobius"/>
    </source>
</evidence>
<keyword evidence="2" id="KW-0812">Transmembrane</keyword>
<protein>
    <submittedName>
        <fullName evidence="4">Uncharacterized protein</fullName>
    </submittedName>
</protein>
<evidence type="ECO:0000313" key="4">
    <source>
        <dbReference type="WBParaSite" id="Pan_g18234.t1"/>
    </source>
</evidence>
<keyword evidence="2" id="KW-0472">Membrane</keyword>
<evidence type="ECO:0000256" key="1">
    <source>
        <dbReference type="SAM" id="MobiDB-lite"/>
    </source>
</evidence>
<feature type="compositionally biased region" description="Basic and acidic residues" evidence="1">
    <location>
        <begin position="151"/>
        <end position="182"/>
    </location>
</feature>
<sequence>MEAVWIGMNIVNGSKYAPLGSTGNVTNAWDPKVVSNHDDMFMTKEEVCYALLFVVVSVGCITWSIYKARKLNSQAALMEKRYQMQRETGIFTALEVRPSEDNVFSVSSLIDITTNLMIPPLMRPKHKHRRRKKKKHIRLPPIPQNNPKQTSKSDESNESKSVESNESRISNEETKTKAEPKPKPKAKTLLSSGSTETAVEVDDTTTAPTELTPTRSY</sequence>
<reference evidence="3" key="1">
    <citation type="journal article" date="2013" name="Genetics">
        <title>The draft genome and transcriptome of Panagrellus redivivus are shaped by the harsh demands of a free-living lifestyle.</title>
        <authorList>
            <person name="Srinivasan J."/>
            <person name="Dillman A.R."/>
            <person name="Macchietto M.G."/>
            <person name="Heikkinen L."/>
            <person name="Lakso M."/>
            <person name="Fracchia K.M."/>
            <person name="Antoshechkin I."/>
            <person name="Mortazavi A."/>
            <person name="Wong G."/>
            <person name="Sternberg P.W."/>
        </authorList>
    </citation>
    <scope>NUCLEOTIDE SEQUENCE [LARGE SCALE GENOMIC DNA]</scope>
    <source>
        <strain evidence="3">MT8872</strain>
    </source>
</reference>
<accession>A0A7E4ZUL2</accession>
<feature type="compositionally biased region" description="Basic residues" evidence="1">
    <location>
        <begin position="123"/>
        <end position="138"/>
    </location>
</feature>
<keyword evidence="3" id="KW-1185">Reference proteome</keyword>
<feature type="compositionally biased region" description="Low complexity" evidence="1">
    <location>
        <begin position="204"/>
        <end position="217"/>
    </location>
</feature>
<evidence type="ECO:0000313" key="3">
    <source>
        <dbReference type="Proteomes" id="UP000492821"/>
    </source>
</evidence>
<feature type="region of interest" description="Disordered" evidence="1">
    <location>
        <begin position="120"/>
        <end position="217"/>
    </location>
</feature>
<reference evidence="4" key="2">
    <citation type="submission" date="2020-10" db="UniProtKB">
        <authorList>
            <consortium name="WormBaseParasite"/>
        </authorList>
    </citation>
    <scope>IDENTIFICATION</scope>
</reference>
<dbReference type="Proteomes" id="UP000492821">
    <property type="component" value="Unassembled WGS sequence"/>
</dbReference>